<comment type="similarity">
    <text evidence="2 9">Belongs to the glucose-1-phosphate thymidylyltransferase family.</text>
</comment>
<comment type="catalytic activity">
    <reaction evidence="8 9">
        <text>dTTP + alpha-D-glucose 1-phosphate + H(+) = dTDP-alpha-D-glucose + diphosphate</text>
        <dbReference type="Rhea" id="RHEA:15225"/>
        <dbReference type="ChEBI" id="CHEBI:15378"/>
        <dbReference type="ChEBI" id="CHEBI:33019"/>
        <dbReference type="ChEBI" id="CHEBI:37568"/>
        <dbReference type="ChEBI" id="CHEBI:57477"/>
        <dbReference type="ChEBI" id="CHEBI:58601"/>
        <dbReference type="EC" id="2.7.7.24"/>
    </reaction>
</comment>
<name>A3VCH4_9RHOB</name>
<accession>A3VCH4</accession>
<evidence type="ECO:0000313" key="12">
    <source>
        <dbReference type="Proteomes" id="UP000002931"/>
    </source>
</evidence>
<dbReference type="PANTHER" id="PTHR43532:SF1">
    <property type="entry name" value="GLUCOSE-1-PHOSPHATE THYMIDYLYLTRANSFERASE 1"/>
    <property type="match status" value="1"/>
</dbReference>
<evidence type="ECO:0000256" key="7">
    <source>
        <dbReference type="ARBA" id="ARBA00022842"/>
    </source>
</evidence>
<evidence type="ECO:0000256" key="3">
    <source>
        <dbReference type="ARBA" id="ARBA00012461"/>
    </source>
</evidence>
<dbReference type="STRING" id="314271.RB2654_12244"/>
<keyword evidence="4 9" id="KW-0808">Transferase</keyword>
<dbReference type="RefSeq" id="WP_008331976.1">
    <property type="nucleotide sequence ID" value="NZ_CH902578.1"/>
</dbReference>
<evidence type="ECO:0000256" key="9">
    <source>
        <dbReference type="RuleBase" id="RU003706"/>
    </source>
</evidence>
<evidence type="ECO:0000256" key="8">
    <source>
        <dbReference type="ARBA" id="ARBA00049336"/>
    </source>
</evidence>
<dbReference type="GO" id="GO:0046872">
    <property type="term" value="F:metal ion binding"/>
    <property type="evidence" value="ECO:0007669"/>
    <property type="project" value="UniProtKB-KW"/>
</dbReference>
<dbReference type="NCBIfam" id="TIGR01207">
    <property type="entry name" value="rmlA"/>
    <property type="match status" value="1"/>
</dbReference>
<comment type="cofactor">
    <cofactor evidence="1">
        <name>Mg(2+)</name>
        <dbReference type="ChEBI" id="CHEBI:18420"/>
    </cofactor>
</comment>
<gene>
    <name evidence="11" type="ORF">RB2654_12244</name>
</gene>
<dbReference type="FunFam" id="3.90.550.10:FF:000023">
    <property type="entry name" value="Glucose-1-phosphate thymidylyltransferase"/>
    <property type="match status" value="1"/>
</dbReference>
<evidence type="ECO:0000256" key="2">
    <source>
        <dbReference type="ARBA" id="ARBA00010480"/>
    </source>
</evidence>
<organism evidence="11 12">
    <name type="scientific">Maritimibacter alkaliphilus HTCC2654</name>
    <dbReference type="NCBI Taxonomy" id="314271"/>
    <lineage>
        <taxon>Bacteria</taxon>
        <taxon>Pseudomonadati</taxon>
        <taxon>Pseudomonadota</taxon>
        <taxon>Alphaproteobacteria</taxon>
        <taxon>Rhodobacterales</taxon>
        <taxon>Roseobacteraceae</taxon>
        <taxon>Maritimibacter</taxon>
    </lineage>
</organism>
<dbReference type="InterPro" id="IPR029044">
    <property type="entry name" value="Nucleotide-diphossugar_trans"/>
</dbReference>
<comment type="caution">
    <text evidence="11">The sequence shown here is derived from an EMBL/GenBank/DDBJ whole genome shotgun (WGS) entry which is preliminary data.</text>
</comment>
<keyword evidence="6 9" id="KW-0479">Metal-binding</keyword>
<evidence type="ECO:0000259" key="10">
    <source>
        <dbReference type="Pfam" id="PF00483"/>
    </source>
</evidence>
<proteinExistence type="inferred from homology"/>
<dbReference type="GO" id="GO:0008879">
    <property type="term" value="F:glucose-1-phosphate thymidylyltransferase activity"/>
    <property type="evidence" value="ECO:0007669"/>
    <property type="project" value="UniProtKB-EC"/>
</dbReference>
<feature type="domain" description="Nucleotidyl transferase" evidence="10">
    <location>
        <begin position="5"/>
        <end position="240"/>
    </location>
</feature>
<dbReference type="InterPro" id="IPR005835">
    <property type="entry name" value="NTP_transferase_dom"/>
</dbReference>
<evidence type="ECO:0000256" key="5">
    <source>
        <dbReference type="ARBA" id="ARBA00022695"/>
    </source>
</evidence>
<evidence type="ECO:0000256" key="6">
    <source>
        <dbReference type="ARBA" id="ARBA00022723"/>
    </source>
</evidence>
<comment type="function">
    <text evidence="9">Catalyzes the formation of dTDP-glucose, from dTTP and glucose 1-phosphate, as well as its pyrophosphorolysis.</text>
</comment>
<evidence type="ECO:0000256" key="1">
    <source>
        <dbReference type="ARBA" id="ARBA00001946"/>
    </source>
</evidence>
<dbReference type="Pfam" id="PF00483">
    <property type="entry name" value="NTP_transferase"/>
    <property type="match status" value="1"/>
</dbReference>
<dbReference type="SUPFAM" id="SSF53448">
    <property type="entry name" value="Nucleotide-diphospho-sugar transferases"/>
    <property type="match status" value="1"/>
</dbReference>
<dbReference type="InterPro" id="IPR005907">
    <property type="entry name" value="G1P_thy_trans_s"/>
</dbReference>
<keyword evidence="5 9" id="KW-0548">Nucleotidyltransferase</keyword>
<evidence type="ECO:0000256" key="4">
    <source>
        <dbReference type="ARBA" id="ARBA00022679"/>
    </source>
</evidence>
<dbReference type="eggNOG" id="COG1209">
    <property type="taxonomic scope" value="Bacteria"/>
</dbReference>
<dbReference type="AlphaFoldDB" id="A3VCH4"/>
<dbReference type="EC" id="2.7.7.24" evidence="3 9"/>
<keyword evidence="12" id="KW-1185">Reference proteome</keyword>
<reference evidence="11 12" key="1">
    <citation type="journal article" date="2010" name="J. Bacteriol.">
        <title>Genome sequences of Pelagibaca bermudensis HTCC2601T and Maritimibacter alkaliphilus HTCC2654T, the type strains of two marine Roseobacter genera.</title>
        <authorList>
            <person name="Thrash J.C."/>
            <person name="Cho J.C."/>
            <person name="Ferriera S."/>
            <person name="Johnson J."/>
            <person name="Vergin K.L."/>
            <person name="Giovannoni S.J."/>
        </authorList>
    </citation>
    <scope>NUCLEOTIDE SEQUENCE [LARGE SCALE GENOMIC DNA]</scope>
    <source>
        <strain evidence="11 12">HTCC2654</strain>
    </source>
</reference>
<dbReference type="PANTHER" id="PTHR43532">
    <property type="entry name" value="GLUCOSE-1-PHOSPHATE THYMIDYLYLTRANSFERASE"/>
    <property type="match status" value="1"/>
</dbReference>
<protein>
    <recommendedName>
        <fullName evidence="3 9">Glucose-1-phosphate thymidylyltransferase</fullName>
        <ecNumber evidence="3 9">2.7.7.24</ecNumber>
    </recommendedName>
</protein>
<dbReference type="EMBL" id="AAMT01000003">
    <property type="protein sequence ID" value="EAQ13840.1"/>
    <property type="molecule type" value="Genomic_DNA"/>
</dbReference>
<keyword evidence="7 9" id="KW-0460">Magnesium</keyword>
<dbReference type="Proteomes" id="UP000002931">
    <property type="component" value="Unassembled WGS sequence"/>
</dbReference>
<dbReference type="Gene3D" id="3.90.550.10">
    <property type="entry name" value="Spore Coat Polysaccharide Biosynthesis Protein SpsA, Chain A"/>
    <property type="match status" value="1"/>
</dbReference>
<dbReference type="HOGENOM" id="CLU_029499_9_0_5"/>
<dbReference type="CDD" id="cd02538">
    <property type="entry name" value="G1P_TT_short"/>
    <property type="match status" value="1"/>
</dbReference>
<evidence type="ECO:0000313" key="11">
    <source>
        <dbReference type="EMBL" id="EAQ13840.1"/>
    </source>
</evidence>
<dbReference type="OrthoDB" id="9801810at2"/>
<sequence length="290" mass="31729">MSTRKGIILAGGSGTRLYPITMGVSKQLLPVYDKPMIYYPLTVLMLTGIREICVITTPEDQAQFQRTLGDGSQWGLRLHYEIQPSPDGLAQAYLIAEDFLDGCPSAMVLGDNIFFGHGLPDQLRAADTQVAGGTVFGYRVADPERYGVVDFAPDGTVRQIIEKPEVAPSPFAVTGLYFLDATAPARARDVTPSARGELEITALLESYLEDGALSVQQMGRGYAWLDTGTHASLLDAGNFVRTLSERQGQQVGCPEEIAYEAGWIDRAGLLARAEIFRKTEYGRYLQRLAK</sequence>